<name>A0A3M6U0M3_POCDA</name>
<reference evidence="1 2" key="1">
    <citation type="journal article" date="2018" name="Sci. Rep.">
        <title>Comparative analysis of the Pocillopora damicornis genome highlights role of immune system in coral evolution.</title>
        <authorList>
            <person name="Cunning R."/>
            <person name="Bay R.A."/>
            <person name="Gillette P."/>
            <person name="Baker A.C."/>
            <person name="Traylor-Knowles N."/>
        </authorList>
    </citation>
    <scope>NUCLEOTIDE SEQUENCE [LARGE SCALE GENOMIC DNA]</scope>
    <source>
        <strain evidence="1">RSMAS</strain>
        <tissue evidence="1">Whole animal</tissue>
    </source>
</reference>
<gene>
    <name evidence="1" type="ORF">pdam_00021748</name>
</gene>
<comment type="caution">
    <text evidence="1">The sequence shown here is derived from an EMBL/GenBank/DDBJ whole genome shotgun (WGS) entry which is preliminary data.</text>
</comment>
<dbReference type="Proteomes" id="UP000275408">
    <property type="component" value="Unassembled WGS sequence"/>
</dbReference>
<organism evidence="1 2">
    <name type="scientific">Pocillopora damicornis</name>
    <name type="common">Cauliflower coral</name>
    <name type="synonym">Millepora damicornis</name>
    <dbReference type="NCBI Taxonomy" id="46731"/>
    <lineage>
        <taxon>Eukaryota</taxon>
        <taxon>Metazoa</taxon>
        <taxon>Cnidaria</taxon>
        <taxon>Anthozoa</taxon>
        <taxon>Hexacorallia</taxon>
        <taxon>Scleractinia</taxon>
        <taxon>Astrocoeniina</taxon>
        <taxon>Pocilloporidae</taxon>
        <taxon>Pocillopora</taxon>
    </lineage>
</organism>
<evidence type="ECO:0000313" key="2">
    <source>
        <dbReference type="Proteomes" id="UP000275408"/>
    </source>
</evidence>
<protein>
    <submittedName>
        <fullName evidence="1">Uncharacterized protein</fullName>
    </submittedName>
</protein>
<dbReference type="AlphaFoldDB" id="A0A3M6U0M3"/>
<evidence type="ECO:0000313" key="1">
    <source>
        <dbReference type="EMBL" id="RMX47109.1"/>
    </source>
</evidence>
<dbReference type="OrthoDB" id="5949356at2759"/>
<accession>A0A3M6U0M3</accession>
<proteinExistence type="predicted"/>
<keyword evidence="2" id="KW-1185">Reference proteome</keyword>
<dbReference type="EMBL" id="RCHS01002487">
    <property type="protein sequence ID" value="RMX47109.1"/>
    <property type="molecule type" value="Genomic_DNA"/>
</dbReference>
<feature type="non-terminal residue" evidence="1">
    <location>
        <position position="158"/>
    </location>
</feature>
<sequence>MIKLRCMRTSKNMEGLLNFVGCSALSLLKSACYPCLLLRKLWSLRNFLRLEGSNNSWTHITRKGQLTTSNLGSVLKIIRITPSPLKPLLGEYNLSRVKTVQWGWTMKRKLSKHSPSELVRQSKKQASGSIPLGILGTSQDGVDNKIVLEVKCQYTERN</sequence>